<feature type="chain" id="PRO_5038052507" evidence="2">
    <location>
        <begin position="27"/>
        <end position="522"/>
    </location>
</feature>
<keyword evidence="1" id="KW-0812">Transmembrane</keyword>
<comment type="caution">
    <text evidence="5">The sequence shown here is derived from an EMBL/GenBank/DDBJ whole genome shotgun (WGS) entry which is preliminary data.</text>
</comment>
<reference evidence="5" key="2">
    <citation type="journal article" date="2021" name="Microbiome">
        <title>Successional dynamics and alternative stable states in a saline activated sludge microbial community over 9 years.</title>
        <authorList>
            <person name="Wang Y."/>
            <person name="Ye J."/>
            <person name="Ju F."/>
            <person name="Liu L."/>
            <person name="Boyd J.A."/>
            <person name="Deng Y."/>
            <person name="Parks D.H."/>
            <person name="Jiang X."/>
            <person name="Yin X."/>
            <person name="Woodcroft B.J."/>
            <person name="Tyson G.W."/>
            <person name="Hugenholtz P."/>
            <person name="Polz M.F."/>
            <person name="Zhang T."/>
        </authorList>
    </citation>
    <scope>NUCLEOTIDE SEQUENCE</scope>
    <source>
        <strain evidence="5">HKST-UBA16</strain>
    </source>
</reference>
<feature type="signal peptide" evidence="2">
    <location>
        <begin position="1"/>
        <end position="26"/>
    </location>
</feature>
<dbReference type="Pfam" id="PF20990">
    <property type="entry name" value="DUF2207_C"/>
    <property type="match status" value="1"/>
</dbReference>
<proteinExistence type="predicted"/>
<dbReference type="InterPro" id="IPR018702">
    <property type="entry name" value="DUF2207"/>
</dbReference>
<organism evidence="5 6">
    <name type="scientific">Candidatus Dojkabacteria bacterium</name>
    <dbReference type="NCBI Taxonomy" id="2099670"/>
    <lineage>
        <taxon>Bacteria</taxon>
        <taxon>Candidatus Dojkabacteria</taxon>
    </lineage>
</organism>
<gene>
    <name evidence="5" type="ORF">KC622_00750</name>
</gene>
<evidence type="ECO:0000256" key="1">
    <source>
        <dbReference type="SAM" id="Phobius"/>
    </source>
</evidence>
<dbReference type="Proteomes" id="UP000748332">
    <property type="component" value="Unassembled WGS sequence"/>
</dbReference>
<dbReference type="EMBL" id="JAGQLM010000031">
    <property type="protein sequence ID" value="MCA9374839.1"/>
    <property type="molecule type" value="Genomic_DNA"/>
</dbReference>
<feature type="transmembrane region" description="Helical" evidence="1">
    <location>
        <begin position="408"/>
        <end position="429"/>
    </location>
</feature>
<feature type="transmembrane region" description="Helical" evidence="1">
    <location>
        <begin position="435"/>
        <end position="454"/>
    </location>
</feature>
<feature type="domain" description="Predicted membrane protein YciQ-like C-terminal" evidence="4">
    <location>
        <begin position="283"/>
        <end position="520"/>
    </location>
</feature>
<keyword evidence="2" id="KW-0732">Signal</keyword>
<name>A0A955KVF9_9BACT</name>
<evidence type="ECO:0000313" key="6">
    <source>
        <dbReference type="Proteomes" id="UP000748332"/>
    </source>
</evidence>
<keyword evidence="1" id="KW-1133">Transmembrane helix</keyword>
<evidence type="ECO:0000259" key="4">
    <source>
        <dbReference type="Pfam" id="PF20990"/>
    </source>
</evidence>
<reference evidence="5" key="1">
    <citation type="submission" date="2020-04" db="EMBL/GenBank/DDBJ databases">
        <authorList>
            <person name="Zhang T."/>
        </authorList>
    </citation>
    <scope>NUCLEOTIDE SEQUENCE</scope>
    <source>
        <strain evidence="5">HKST-UBA16</strain>
    </source>
</reference>
<evidence type="ECO:0000256" key="2">
    <source>
        <dbReference type="SAM" id="SignalP"/>
    </source>
</evidence>
<protein>
    <submittedName>
        <fullName evidence="5">DUF2207 domain-containing protein</fullName>
    </submittedName>
</protein>
<evidence type="ECO:0000313" key="5">
    <source>
        <dbReference type="EMBL" id="MCA9374839.1"/>
    </source>
</evidence>
<sequence>MQKRKSFFKIFFVAAILFFSTGQVFAQEDNPVETDWIIKNFDTNVTLDQDSTARIRESITVDFYSQKHGIYREIPTVTRTADFLSLSIKNKITIVSVRDESGTGYKYTKTSFPNYIQLKIGDPDVTITGEHTYIIDYTIDNVMYYFKDLDEFFWNSTGDQWPVRISSASTEITYPSSVSLDEIQYTCYTGPYGSTEGECTFETDGNTVTITPQTSFSAYEGYSVVLGVRPGTFEKPSFWKQYGYTVLVNSGIILPFISFFFLYKFWRKSGKDAPGRKTIVPSFSPPDNLSPAEVGLLIDNNVDNLDLTASVIDLAIRGYIKITEGKKLLGIGTNYRFTLMKSDFFELKDHEKLVLEGIFGSSGAKGDEVSLNKLKNKFYKTVTKFNDNLNESIVKDGYFSKNPKKLKVTMTVLGGVLLGGSFFLTGGFLFSAGGIWTGIGLIVSAIFIIIFGFFMPQRTEKGTLAYEESLGLKMYIETAEKDRIDKMQAPDSEYVKTKEPEPTVELFEKLLPYAIVMKVEAK</sequence>
<keyword evidence="1" id="KW-0472">Membrane</keyword>
<dbReference type="Pfam" id="PF09972">
    <property type="entry name" value="DUF2207"/>
    <property type="match status" value="1"/>
</dbReference>
<feature type="domain" description="DUF2207" evidence="3">
    <location>
        <begin position="38"/>
        <end position="225"/>
    </location>
</feature>
<dbReference type="AlphaFoldDB" id="A0A955KVF9"/>
<accession>A0A955KVF9</accession>
<dbReference type="InterPro" id="IPR048389">
    <property type="entry name" value="YciQ-like_C"/>
</dbReference>
<feature type="non-terminal residue" evidence="5">
    <location>
        <position position="522"/>
    </location>
</feature>
<feature type="transmembrane region" description="Helical" evidence="1">
    <location>
        <begin position="242"/>
        <end position="263"/>
    </location>
</feature>
<evidence type="ECO:0000259" key="3">
    <source>
        <dbReference type="Pfam" id="PF09972"/>
    </source>
</evidence>